<gene>
    <name evidence="3" type="ORF">AK812_SmicGene10945</name>
</gene>
<name>A0A1Q9EEE8_SYMMI</name>
<keyword evidence="4" id="KW-1185">Reference proteome</keyword>
<proteinExistence type="predicted"/>
<dbReference type="Proteomes" id="UP000186817">
    <property type="component" value="Unassembled WGS sequence"/>
</dbReference>
<dbReference type="EMBL" id="LSRX01000174">
    <property type="protein sequence ID" value="OLQ05816.1"/>
    <property type="molecule type" value="Genomic_DNA"/>
</dbReference>
<feature type="region of interest" description="Disordered" evidence="1">
    <location>
        <begin position="260"/>
        <end position="301"/>
    </location>
</feature>
<organism evidence="3 4">
    <name type="scientific">Symbiodinium microadriaticum</name>
    <name type="common">Dinoflagellate</name>
    <name type="synonym">Zooxanthella microadriatica</name>
    <dbReference type="NCBI Taxonomy" id="2951"/>
    <lineage>
        <taxon>Eukaryota</taxon>
        <taxon>Sar</taxon>
        <taxon>Alveolata</taxon>
        <taxon>Dinophyceae</taxon>
        <taxon>Suessiales</taxon>
        <taxon>Symbiodiniaceae</taxon>
        <taxon>Symbiodinium</taxon>
    </lineage>
</organism>
<dbReference type="Pfam" id="PF26188">
    <property type="entry name" value="RESC6"/>
    <property type="match status" value="1"/>
</dbReference>
<dbReference type="AlphaFoldDB" id="A0A1Q9EEE8"/>
<feature type="domain" description="RNA-editing substrate-binding complex 6 protein" evidence="2">
    <location>
        <begin position="513"/>
        <end position="749"/>
    </location>
</feature>
<evidence type="ECO:0000256" key="1">
    <source>
        <dbReference type="SAM" id="MobiDB-lite"/>
    </source>
</evidence>
<sequence length="987" mass="107899">MRADCCSAWKNREVPKREILRFATRPHDQASFAMLAPGEDWSNSGDWMWDPGYGWGTYDARAETSWNSGGMHEQVDYQAWKHYPEQAMQGYPPYHWQVGPTLPMPSGVPSLEAKPKMFEPNTFNHESKLSASTTATGGLLEDEVEARPQLPQGLLDDDDDDIPAPRLGLGQSGRGHEVLTPGPPVPLQEIGCTSCLRHVHEYYGDLPCLGLYSVITWKTALQALHHGAMWARAFRRFASGPPRPGAEELPRAFWEEVREAQQQRQKAARSARSRHLLPSRREQRERAEEKEALSSGHGEFGDAAGFMPEHGAAVKEAPEEPQIRELDPPQTRLLEGWEVPGLPEHAVAVAERLHSARSAGEVLALGARAVEAVRVETDAAQLARRLGQLAMSLQLLAKQATGSKRLPILRDKRLPPMLTTLGDHMPGTEVWVLPAAMSGLARLGALGSGNALASSAAMAADILVRVAKDRLDDLSPAQTSLVLASLAVSAELSASKAGLALQQKLVSTLELRCQELPPKSAATLVPALVKLRSSGGVQLAKGVAQCIVEGEALPVNEIASAAAGLQALRSTPPKLLEMADRAVHHQVHLCTPRAVVQLAAALCEGGSDNDTFKDYLMPAARSFLLDFGPRDLCTLAESFAKASAAETDFIADLADTLQSKVRDMGAHEVSVALLIFSPVSYAVPELIPAISQQLKSLVDELSPKQLARVLRGLNACNVADAPLFEALRRRASQLSHVFFGTHAVSALVAFAEAEQVDIGTVRTLGETILRHLDRLSAQDYIVVLTTVSRLPADMRLVSLPQSFVEELLQALRQRGYGDWRLDPEAVLHLLEALRHLRVEDEVLLELVCDRLPAALQKSKTSLLLMVGLLESLGDLPSRSRAQVAAHLHRRRKLQSALKDCFNQHTGKRLDLEAQVVIARALACLGMENQHTQAWLDLLVASPQAELERLSADSCADLAWSLAQLSWQIEWNRRFCRDLLSLDFLCMA</sequence>
<comment type="caution">
    <text evidence="3">The sequence shown here is derived from an EMBL/GenBank/DDBJ whole genome shotgun (WGS) entry which is preliminary data.</text>
</comment>
<feature type="compositionally biased region" description="Basic residues" evidence="1">
    <location>
        <begin position="266"/>
        <end position="278"/>
    </location>
</feature>
<accession>A0A1Q9EEE8</accession>
<protein>
    <recommendedName>
        <fullName evidence="2">RNA-editing substrate-binding complex 6 protein domain-containing protein</fullName>
    </recommendedName>
</protein>
<dbReference type="InterPro" id="IPR058917">
    <property type="entry name" value="RESC6_dom"/>
</dbReference>
<reference evidence="3 4" key="1">
    <citation type="submission" date="2016-02" db="EMBL/GenBank/DDBJ databases">
        <title>Genome analysis of coral dinoflagellate symbionts highlights evolutionary adaptations to a symbiotic lifestyle.</title>
        <authorList>
            <person name="Aranda M."/>
            <person name="Li Y."/>
            <person name="Liew Y.J."/>
            <person name="Baumgarten S."/>
            <person name="Simakov O."/>
            <person name="Wilson M."/>
            <person name="Piel J."/>
            <person name="Ashoor H."/>
            <person name="Bougouffa S."/>
            <person name="Bajic V.B."/>
            <person name="Ryu T."/>
            <person name="Ravasi T."/>
            <person name="Bayer T."/>
            <person name="Micklem G."/>
            <person name="Kim H."/>
            <person name="Bhak J."/>
            <person name="Lajeunesse T.C."/>
            <person name="Voolstra C.R."/>
        </authorList>
    </citation>
    <scope>NUCLEOTIDE SEQUENCE [LARGE SCALE GENOMIC DNA]</scope>
    <source>
        <strain evidence="3 4">CCMP2467</strain>
    </source>
</reference>
<evidence type="ECO:0000313" key="3">
    <source>
        <dbReference type="EMBL" id="OLQ05816.1"/>
    </source>
</evidence>
<evidence type="ECO:0000259" key="2">
    <source>
        <dbReference type="Pfam" id="PF26188"/>
    </source>
</evidence>
<dbReference type="OrthoDB" id="435073at2759"/>
<feature type="compositionally biased region" description="Basic and acidic residues" evidence="1">
    <location>
        <begin position="279"/>
        <end position="292"/>
    </location>
</feature>
<evidence type="ECO:0000313" key="4">
    <source>
        <dbReference type="Proteomes" id="UP000186817"/>
    </source>
</evidence>